<dbReference type="EMBL" id="BARU01007552">
    <property type="protein sequence ID" value="GAH46089.1"/>
    <property type="molecule type" value="Genomic_DNA"/>
</dbReference>
<reference evidence="1" key="1">
    <citation type="journal article" date="2014" name="Front. Microbiol.">
        <title>High frequency of phylogenetically diverse reductive dehalogenase-homologous genes in deep subseafloor sedimentary metagenomes.</title>
        <authorList>
            <person name="Kawai M."/>
            <person name="Futagami T."/>
            <person name="Toyoda A."/>
            <person name="Takaki Y."/>
            <person name="Nishi S."/>
            <person name="Hori S."/>
            <person name="Arai W."/>
            <person name="Tsubouchi T."/>
            <person name="Morono Y."/>
            <person name="Uchiyama I."/>
            <person name="Ito T."/>
            <person name="Fujiyama A."/>
            <person name="Inagaki F."/>
            <person name="Takami H."/>
        </authorList>
    </citation>
    <scope>NUCLEOTIDE SEQUENCE</scope>
    <source>
        <strain evidence="1">Expedition CK06-06</strain>
    </source>
</reference>
<proteinExistence type="predicted"/>
<protein>
    <submittedName>
        <fullName evidence="1">Uncharacterized protein</fullName>
    </submittedName>
</protein>
<feature type="non-terminal residue" evidence="1">
    <location>
        <position position="154"/>
    </location>
</feature>
<accession>X1GWV3</accession>
<sequence length="154" mass="17471">MCTAAADKNDDAKITHKVLSEIIDKFLEKFGNLMDWSGDVRMFRGFENVMDVMLKDGHVAEVPLKIPILKIFEKDFVKSRKQIAKKGLVLSEEDLRDAQNQKPMWTSKRLPPQVIAQGFLNKEQYKIAHLADGFHTISDIAEEAGVPQSEINVM</sequence>
<evidence type="ECO:0000313" key="1">
    <source>
        <dbReference type="EMBL" id="GAH46089.1"/>
    </source>
</evidence>
<organism evidence="1">
    <name type="scientific">marine sediment metagenome</name>
    <dbReference type="NCBI Taxonomy" id="412755"/>
    <lineage>
        <taxon>unclassified sequences</taxon>
        <taxon>metagenomes</taxon>
        <taxon>ecological metagenomes</taxon>
    </lineage>
</organism>
<comment type="caution">
    <text evidence="1">The sequence shown here is derived from an EMBL/GenBank/DDBJ whole genome shotgun (WGS) entry which is preliminary data.</text>
</comment>
<dbReference type="AlphaFoldDB" id="X1GWV3"/>
<gene>
    <name evidence="1" type="ORF">S03H2_14866</name>
</gene>
<name>X1GWV3_9ZZZZ</name>